<keyword evidence="5 6" id="KW-0539">Nucleus</keyword>
<gene>
    <name evidence="10" type="primary">ETV5</name>
</gene>
<dbReference type="RefSeq" id="XP_030916176.1">
    <property type="nucleotide sequence ID" value="XM_031060316.1"/>
</dbReference>
<protein>
    <submittedName>
        <fullName evidence="10">ETS translocation variant 5</fullName>
    </submittedName>
</protein>
<evidence type="ECO:0000256" key="1">
    <source>
        <dbReference type="ARBA" id="ARBA00004123"/>
    </source>
</evidence>
<dbReference type="InterPro" id="IPR000418">
    <property type="entry name" value="Ets_dom"/>
</dbReference>
<keyword evidence="4 6" id="KW-0238">DNA-binding</keyword>
<keyword evidence="3" id="KW-0597">Phosphoprotein</keyword>
<reference evidence="10" key="1">
    <citation type="submission" date="2025-08" db="UniProtKB">
        <authorList>
            <consortium name="RefSeq"/>
        </authorList>
    </citation>
    <scope>IDENTIFICATION</scope>
</reference>
<proteinExistence type="inferred from homology"/>
<feature type="region of interest" description="Disordered" evidence="7">
    <location>
        <begin position="1"/>
        <end position="31"/>
    </location>
</feature>
<dbReference type="GO" id="GO:0005634">
    <property type="term" value="C:nucleus"/>
    <property type="evidence" value="ECO:0007669"/>
    <property type="project" value="UniProtKB-SubCell"/>
</dbReference>
<dbReference type="OrthoDB" id="10067219at2759"/>
<comment type="subcellular location">
    <subcellularLocation>
        <location evidence="1 6">Nucleus</location>
    </subcellularLocation>
</comment>
<dbReference type="PANTHER" id="PTHR11849:SF160">
    <property type="entry name" value="ETS TRANSLOCATION VARIANT 5"/>
    <property type="match status" value="1"/>
</dbReference>
<evidence type="ECO:0000256" key="7">
    <source>
        <dbReference type="SAM" id="MobiDB-lite"/>
    </source>
</evidence>
<dbReference type="Gene3D" id="1.10.10.10">
    <property type="entry name" value="Winged helix-like DNA-binding domain superfamily/Winged helix DNA-binding domain"/>
    <property type="match status" value="1"/>
</dbReference>
<dbReference type="SMART" id="SM00413">
    <property type="entry name" value="ETS"/>
    <property type="match status" value="1"/>
</dbReference>
<dbReference type="FunFam" id="1.10.10.10:FF:000121">
    <property type="entry name" value="ETS translocation variant 5"/>
    <property type="match status" value="1"/>
</dbReference>
<dbReference type="Pfam" id="PF04621">
    <property type="entry name" value="ETS_PEA3_N"/>
    <property type="match status" value="1"/>
</dbReference>
<dbReference type="PROSITE" id="PS00345">
    <property type="entry name" value="ETS_DOMAIN_1"/>
    <property type="match status" value="1"/>
</dbReference>
<evidence type="ECO:0000256" key="6">
    <source>
        <dbReference type="RuleBase" id="RU004019"/>
    </source>
</evidence>
<evidence type="ECO:0000313" key="10">
    <source>
        <dbReference type="RefSeq" id="XP_030916176.1"/>
    </source>
</evidence>
<dbReference type="PROSITE" id="PS50061">
    <property type="entry name" value="ETS_DOMAIN_3"/>
    <property type="match status" value="1"/>
</dbReference>
<dbReference type="InterPro" id="IPR006715">
    <property type="entry name" value="ETS_PEA3_N"/>
</dbReference>
<dbReference type="SUPFAM" id="SSF46785">
    <property type="entry name" value="Winged helix' DNA-binding domain"/>
    <property type="match status" value="1"/>
</dbReference>
<keyword evidence="9" id="KW-1185">Reference proteome</keyword>
<dbReference type="GO" id="GO:0045893">
    <property type="term" value="P:positive regulation of DNA-templated transcription"/>
    <property type="evidence" value="ECO:0007669"/>
    <property type="project" value="UniProtKB-ARBA"/>
</dbReference>
<accession>A0A8N5I0U9</accession>
<dbReference type="InterPro" id="IPR036390">
    <property type="entry name" value="WH_DNA-bd_sf"/>
</dbReference>
<dbReference type="CTD" id="2119"/>
<dbReference type="Proteomes" id="UP000504602">
    <property type="component" value="Unplaced"/>
</dbReference>
<dbReference type="InterPro" id="IPR036388">
    <property type="entry name" value="WH-like_DNA-bd_sf"/>
</dbReference>
<dbReference type="InterPro" id="IPR046328">
    <property type="entry name" value="ETS_fam"/>
</dbReference>
<evidence type="ECO:0000256" key="3">
    <source>
        <dbReference type="ARBA" id="ARBA00022553"/>
    </source>
</evidence>
<dbReference type="AlphaFoldDB" id="A0A8N5I0U9"/>
<feature type="compositionally biased region" description="Basic and acidic residues" evidence="7">
    <location>
        <begin position="18"/>
        <end position="31"/>
    </location>
</feature>
<dbReference type="PRINTS" id="PR00454">
    <property type="entry name" value="ETSDOMAIN"/>
</dbReference>
<dbReference type="PROSITE" id="PS00346">
    <property type="entry name" value="ETS_DOMAIN_2"/>
    <property type="match status" value="1"/>
</dbReference>
<evidence type="ECO:0000259" key="8">
    <source>
        <dbReference type="PROSITE" id="PS50061"/>
    </source>
</evidence>
<evidence type="ECO:0000256" key="4">
    <source>
        <dbReference type="ARBA" id="ARBA00023125"/>
    </source>
</evidence>
<name>A0A8N5I0U9_GEOFO</name>
<dbReference type="Pfam" id="PF00178">
    <property type="entry name" value="Ets"/>
    <property type="match status" value="1"/>
</dbReference>
<sequence>MDGFYDQQVPFMGPGKSCTEEGRGRPGSDRKRKFLETDLAHDSEELFQDLSQLQEAWLAEAQVPDDEQFVPDFQSDNLVLHAPPPAKIKRELPSPSSELSSCSHEQALCAGYGDKCLYNCCPPRPPQGFKQEYHDPLYEHGGPGLPGPPGHSFQPPMGIKQEPRDYCIDSEVPNCQSSYLRGNVFPNSHDGFSYEKDTRLYFDDTCVVPERLEGKVKQEPNLYREGPPYQRRGSLQLWQFLVTLLDDPANAHFIAWTGRGMEFKLIEPEEVARRWGIQKNRPAMNYDKLSRSLRYYYEKGIMQKVAGERYVYKFVCDPDALFSMAYPDNQRPFLKTEPDCPVPEEETVPLTHFEDSPAFLLEMDPCGSLPYAEGFAY</sequence>
<evidence type="ECO:0000313" key="9">
    <source>
        <dbReference type="Proteomes" id="UP000504602"/>
    </source>
</evidence>
<comment type="similarity">
    <text evidence="2 6">Belongs to the ETS family.</text>
</comment>
<feature type="domain" description="ETS" evidence="8">
    <location>
        <begin position="235"/>
        <end position="315"/>
    </location>
</feature>
<dbReference type="GO" id="GO:0030154">
    <property type="term" value="P:cell differentiation"/>
    <property type="evidence" value="ECO:0007669"/>
    <property type="project" value="TreeGrafter"/>
</dbReference>
<dbReference type="PANTHER" id="PTHR11849">
    <property type="entry name" value="ETS"/>
    <property type="match status" value="1"/>
</dbReference>
<evidence type="ECO:0000256" key="2">
    <source>
        <dbReference type="ARBA" id="ARBA00005562"/>
    </source>
</evidence>
<evidence type="ECO:0000256" key="5">
    <source>
        <dbReference type="ARBA" id="ARBA00023242"/>
    </source>
</evidence>
<dbReference type="GO" id="GO:0043565">
    <property type="term" value="F:sequence-specific DNA binding"/>
    <property type="evidence" value="ECO:0007669"/>
    <property type="project" value="InterPro"/>
</dbReference>
<organism evidence="9 10">
    <name type="scientific">Geospiza fortis</name>
    <name type="common">Medium ground-finch</name>
    <dbReference type="NCBI Taxonomy" id="48883"/>
    <lineage>
        <taxon>Eukaryota</taxon>
        <taxon>Metazoa</taxon>
        <taxon>Chordata</taxon>
        <taxon>Craniata</taxon>
        <taxon>Vertebrata</taxon>
        <taxon>Euteleostomi</taxon>
        <taxon>Archelosauria</taxon>
        <taxon>Archosauria</taxon>
        <taxon>Dinosauria</taxon>
        <taxon>Saurischia</taxon>
        <taxon>Theropoda</taxon>
        <taxon>Coelurosauria</taxon>
        <taxon>Aves</taxon>
        <taxon>Neognathae</taxon>
        <taxon>Neoaves</taxon>
        <taxon>Telluraves</taxon>
        <taxon>Australaves</taxon>
        <taxon>Passeriformes</taxon>
        <taxon>Thraupidae</taxon>
        <taxon>Geospiza</taxon>
    </lineage>
</organism>
<dbReference type="GeneID" id="102045312"/>
<dbReference type="GO" id="GO:0000981">
    <property type="term" value="F:DNA-binding transcription factor activity, RNA polymerase II-specific"/>
    <property type="evidence" value="ECO:0007669"/>
    <property type="project" value="TreeGrafter"/>
</dbReference>